<evidence type="ECO:0000313" key="2">
    <source>
        <dbReference type="EMBL" id="LAA43772.1"/>
    </source>
</evidence>
<reference evidence="2" key="1">
    <citation type="submission" date="2017-07" db="EMBL/GenBank/DDBJ databases">
        <authorList>
            <person name="Mikheyev A."/>
            <person name="Grau M."/>
        </authorList>
    </citation>
    <scope>NUCLEOTIDE SEQUENCE</scope>
    <source>
        <tissue evidence="2">Venom_gland</tissue>
    </source>
</reference>
<sequence>MGRDFYFYFLISYLLTHFFLVHPLASAKEVFLSLYIQKNKFQCSVAHIFSFLTPKLTLGGKPLEKQLMNSFLESKEENRTIKAWVCELAWRSSNVFLQFLPYLGFYNHYLRLLFRI</sequence>
<accession>A0A2D4F8I5</accession>
<name>A0A2D4F8I5_MICCO</name>
<dbReference type="EMBL" id="IACJ01056556">
    <property type="protein sequence ID" value="LAA43772.1"/>
    <property type="molecule type" value="Transcribed_RNA"/>
</dbReference>
<dbReference type="AlphaFoldDB" id="A0A2D4F8I5"/>
<proteinExistence type="predicted"/>
<keyword evidence="1" id="KW-0812">Transmembrane</keyword>
<protein>
    <submittedName>
        <fullName evidence="2">Uncharacterized protein</fullName>
    </submittedName>
</protein>
<evidence type="ECO:0000256" key="1">
    <source>
        <dbReference type="SAM" id="Phobius"/>
    </source>
</evidence>
<keyword evidence="1" id="KW-1133">Transmembrane helix</keyword>
<keyword evidence="1" id="KW-0472">Membrane</keyword>
<feature type="transmembrane region" description="Helical" evidence="1">
    <location>
        <begin position="6"/>
        <end position="25"/>
    </location>
</feature>
<reference evidence="2" key="2">
    <citation type="submission" date="2017-11" db="EMBL/GenBank/DDBJ databases">
        <title>Coralsnake Venomics: Analyses of Venom Gland Transcriptomes and Proteomes of Six Brazilian Taxa.</title>
        <authorList>
            <person name="Aird S.D."/>
            <person name="Jorge da Silva N."/>
            <person name="Qiu L."/>
            <person name="Villar-Briones A."/>
            <person name="Aparecida-Saddi V."/>
            <person name="Campos-Telles M.P."/>
            <person name="Grau M."/>
            <person name="Mikheyev A.S."/>
        </authorList>
    </citation>
    <scope>NUCLEOTIDE SEQUENCE</scope>
    <source>
        <tissue evidence="2">Venom_gland</tissue>
    </source>
</reference>
<organism evidence="2">
    <name type="scientific">Micrurus corallinus</name>
    <name type="common">Brazilian coral snake</name>
    <dbReference type="NCBI Taxonomy" id="54390"/>
    <lineage>
        <taxon>Eukaryota</taxon>
        <taxon>Metazoa</taxon>
        <taxon>Chordata</taxon>
        <taxon>Craniata</taxon>
        <taxon>Vertebrata</taxon>
        <taxon>Euteleostomi</taxon>
        <taxon>Lepidosauria</taxon>
        <taxon>Squamata</taxon>
        <taxon>Bifurcata</taxon>
        <taxon>Unidentata</taxon>
        <taxon>Episquamata</taxon>
        <taxon>Toxicofera</taxon>
        <taxon>Serpentes</taxon>
        <taxon>Colubroidea</taxon>
        <taxon>Elapidae</taxon>
        <taxon>Elapinae</taxon>
        <taxon>Micrurus</taxon>
    </lineage>
</organism>